<dbReference type="InterPro" id="IPR002156">
    <property type="entry name" value="RNaseH_domain"/>
</dbReference>
<protein>
    <recommendedName>
        <fullName evidence="1">RNase H type-1 domain-containing protein</fullName>
    </recommendedName>
</protein>
<dbReference type="EMBL" id="JABSTU010004322">
    <property type="protein sequence ID" value="KAH7964033.1"/>
    <property type="molecule type" value="Genomic_DNA"/>
</dbReference>
<evidence type="ECO:0000313" key="3">
    <source>
        <dbReference type="Proteomes" id="UP000821866"/>
    </source>
</evidence>
<evidence type="ECO:0000259" key="1">
    <source>
        <dbReference type="Pfam" id="PF00075"/>
    </source>
</evidence>
<dbReference type="VEuPathDB" id="VectorBase:LOC119165259"/>
<sequence length="211" mass="23767">MVAFLSGFKSERPGPALRQFTLEHLENCYRAHRHIYTDGFVTSTSSASRAWIPSANVTISATLSHCTSYTANEQVALRAVINYNVDWTAESWVTFTDSRAALKSLRSPCTQDQLATGIKLLCKKACDLHHRIVLQWIPSHCGIQCNARADDASKAWHDTSAEIIEIPFSRQDAAMIVSEHAWRLQLSLWTHPSQQYGPVYKIDPSCDFRMP</sequence>
<comment type="caution">
    <text evidence="2">The sequence shown here is derived from an EMBL/GenBank/DDBJ whole genome shotgun (WGS) entry which is preliminary data.</text>
</comment>
<dbReference type="InterPro" id="IPR036397">
    <property type="entry name" value="RNaseH_sf"/>
</dbReference>
<dbReference type="GO" id="GO:0003676">
    <property type="term" value="F:nucleic acid binding"/>
    <property type="evidence" value="ECO:0007669"/>
    <property type="project" value="InterPro"/>
</dbReference>
<evidence type="ECO:0000313" key="2">
    <source>
        <dbReference type="EMBL" id="KAH7964033.1"/>
    </source>
</evidence>
<dbReference type="InterPro" id="IPR012337">
    <property type="entry name" value="RNaseH-like_sf"/>
</dbReference>
<keyword evidence="3" id="KW-1185">Reference proteome</keyword>
<organism evidence="2 3">
    <name type="scientific">Rhipicephalus microplus</name>
    <name type="common">Cattle tick</name>
    <name type="synonym">Boophilus microplus</name>
    <dbReference type="NCBI Taxonomy" id="6941"/>
    <lineage>
        <taxon>Eukaryota</taxon>
        <taxon>Metazoa</taxon>
        <taxon>Ecdysozoa</taxon>
        <taxon>Arthropoda</taxon>
        <taxon>Chelicerata</taxon>
        <taxon>Arachnida</taxon>
        <taxon>Acari</taxon>
        <taxon>Parasitiformes</taxon>
        <taxon>Ixodida</taxon>
        <taxon>Ixodoidea</taxon>
        <taxon>Ixodidae</taxon>
        <taxon>Rhipicephalinae</taxon>
        <taxon>Rhipicephalus</taxon>
        <taxon>Boophilus</taxon>
    </lineage>
</organism>
<dbReference type="SUPFAM" id="SSF53098">
    <property type="entry name" value="Ribonuclease H-like"/>
    <property type="match status" value="1"/>
</dbReference>
<reference evidence="2" key="2">
    <citation type="submission" date="2021-09" db="EMBL/GenBank/DDBJ databases">
        <authorList>
            <person name="Jia N."/>
            <person name="Wang J."/>
            <person name="Shi W."/>
            <person name="Du L."/>
            <person name="Sun Y."/>
            <person name="Zhan W."/>
            <person name="Jiang J."/>
            <person name="Wang Q."/>
            <person name="Zhang B."/>
            <person name="Ji P."/>
            <person name="Sakyi L.B."/>
            <person name="Cui X."/>
            <person name="Yuan T."/>
            <person name="Jiang B."/>
            <person name="Yang W."/>
            <person name="Lam T.T.-Y."/>
            <person name="Chang Q."/>
            <person name="Ding S."/>
            <person name="Wang X."/>
            <person name="Zhu J."/>
            <person name="Ruan X."/>
            <person name="Zhao L."/>
            <person name="Wei J."/>
            <person name="Que T."/>
            <person name="Du C."/>
            <person name="Cheng J."/>
            <person name="Dai P."/>
            <person name="Han X."/>
            <person name="Huang E."/>
            <person name="Gao Y."/>
            <person name="Liu J."/>
            <person name="Shao H."/>
            <person name="Ye R."/>
            <person name="Li L."/>
            <person name="Wei W."/>
            <person name="Wang X."/>
            <person name="Wang C."/>
            <person name="Huo Q."/>
            <person name="Li W."/>
            <person name="Guo W."/>
            <person name="Chen H."/>
            <person name="Chen S."/>
            <person name="Zhou L."/>
            <person name="Zhou L."/>
            <person name="Ni X."/>
            <person name="Tian J."/>
            <person name="Zhou Y."/>
            <person name="Sheng Y."/>
            <person name="Liu T."/>
            <person name="Pan Y."/>
            <person name="Xia L."/>
            <person name="Li J."/>
            <person name="Zhao F."/>
            <person name="Cao W."/>
        </authorList>
    </citation>
    <scope>NUCLEOTIDE SEQUENCE</scope>
    <source>
        <strain evidence="2">Rmic-2018</strain>
        <tissue evidence="2">Larvae</tissue>
    </source>
</reference>
<reference evidence="2" key="1">
    <citation type="journal article" date="2020" name="Cell">
        <title>Large-Scale Comparative Analyses of Tick Genomes Elucidate Their Genetic Diversity and Vector Capacities.</title>
        <authorList>
            <consortium name="Tick Genome and Microbiome Consortium (TIGMIC)"/>
            <person name="Jia N."/>
            <person name="Wang J."/>
            <person name="Shi W."/>
            <person name="Du L."/>
            <person name="Sun Y."/>
            <person name="Zhan W."/>
            <person name="Jiang J.F."/>
            <person name="Wang Q."/>
            <person name="Zhang B."/>
            <person name="Ji P."/>
            <person name="Bell-Sakyi L."/>
            <person name="Cui X.M."/>
            <person name="Yuan T.T."/>
            <person name="Jiang B.G."/>
            <person name="Yang W.F."/>
            <person name="Lam T.T."/>
            <person name="Chang Q.C."/>
            <person name="Ding S.J."/>
            <person name="Wang X.J."/>
            <person name="Zhu J.G."/>
            <person name="Ruan X.D."/>
            <person name="Zhao L."/>
            <person name="Wei J.T."/>
            <person name="Ye R.Z."/>
            <person name="Que T.C."/>
            <person name="Du C.H."/>
            <person name="Zhou Y.H."/>
            <person name="Cheng J.X."/>
            <person name="Dai P.F."/>
            <person name="Guo W.B."/>
            <person name="Han X.H."/>
            <person name="Huang E.J."/>
            <person name="Li L.F."/>
            <person name="Wei W."/>
            <person name="Gao Y.C."/>
            <person name="Liu J.Z."/>
            <person name="Shao H.Z."/>
            <person name="Wang X."/>
            <person name="Wang C.C."/>
            <person name="Yang T.C."/>
            <person name="Huo Q.B."/>
            <person name="Li W."/>
            <person name="Chen H.Y."/>
            <person name="Chen S.E."/>
            <person name="Zhou L.G."/>
            <person name="Ni X.B."/>
            <person name="Tian J.H."/>
            <person name="Sheng Y."/>
            <person name="Liu T."/>
            <person name="Pan Y.S."/>
            <person name="Xia L.Y."/>
            <person name="Li J."/>
            <person name="Zhao F."/>
            <person name="Cao W.C."/>
        </authorList>
    </citation>
    <scope>NUCLEOTIDE SEQUENCE</scope>
    <source>
        <strain evidence="2">Rmic-2018</strain>
    </source>
</reference>
<accession>A0A9J6CZH5</accession>
<dbReference type="Proteomes" id="UP000821866">
    <property type="component" value="Unassembled WGS sequence"/>
</dbReference>
<feature type="domain" description="RNase H type-1" evidence="1">
    <location>
        <begin position="34"/>
        <end position="154"/>
    </location>
</feature>
<gene>
    <name evidence="2" type="ORF">HPB51_027728</name>
</gene>
<dbReference type="Gene3D" id="3.30.420.10">
    <property type="entry name" value="Ribonuclease H-like superfamily/Ribonuclease H"/>
    <property type="match status" value="1"/>
</dbReference>
<dbReference type="AlphaFoldDB" id="A0A9J6CZH5"/>
<name>A0A9J6CZH5_RHIMP</name>
<proteinExistence type="predicted"/>
<dbReference type="GO" id="GO:0004523">
    <property type="term" value="F:RNA-DNA hybrid ribonuclease activity"/>
    <property type="evidence" value="ECO:0007669"/>
    <property type="project" value="InterPro"/>
</dbReference>
<dbReference type="CDD" id="cd09276">
    <property type="entry name" value="Rnase_HI_RT_non_LTR"/>
    <property type="match status" value="1"/>
</dbReference>
<dbReference type="Pfam" id="PF00075">
    <property type="entry name" value="RNase_H"/>
    <property type="match status" value="1"/>
</dbReference>